<evidence type="ECO:0000256" key="1">
    <source>
        <dbReference type="SAM" id="MobiDB-lite"/>
    </source>
</evidence>
<sequence length="101" mass="11409">MLLHARRELGQEELLAFGTDRLLNPEYLLMSVRGDGEDSTEKLEIKYVLIGTGVGLFLLILFIIFKFCTIRKELRNSNCTASHGHFEQSQPIRTSRGGGLQ</sequence>
<keyword evidence="2 3" id="KW-0812">Transmembrane</keyword>
<dbReference type="AlphaFoldDB" id="A0AAV1NQ85"/>
<name>A0AAV1NQ85_SCOSC</name>
<evidence type="ECO:0000256" key="2">
    <source>
        <dbReference type="SAM" id="Phobius"/>
    </source>
</evidence>
<evidence type="ECO:0000313" key="3">
    <source>
        <dbReference type="EMBL" id="CAK6961764.1"/>
    </source>
</evidence>
<keyword evidence="4" id="KW-1185">Reference proteome</keyword>
<keyword evidence="2" id="KW-1133">Transmembrane helix</keyword>
<comment type="caution">
    <text evidence="3">The sequence shown here is derived from an EMBL/GenBank/DDBJ whole genome shotgun (WGS) entry which is preliminary data.</text>
</comment>
<feature type="compositionally biased region" description="Polar residues" evidence="1">
    <location>
        <begin position="80"/>
        <end position="93"/>
    </location>
</feature>
<evidence type="ECO:0000313" key="4">
    <source>
        <dbReference type="Proteomes" id="UP001314229"/>
    </source>
</evidence>
<dbReference type="EMBL" id="CAWUFR010000052">
    <property type="protein sequence ID" value="CAK6961764.1"/>
    <property type="molecule type" value="Genomic_DNA"/>
</dbReference>
<organism evidence="3 4">
    <name type="scientific">Scomber scombrus</name>
    <name type="common">Atlantic mackerel</name>
    <name type="synonym">Scomber vernalis</name>
    <dbReference type="NCBI Taxonomy" id="13677"/>
    <lineage>
        <taxon>Eukaryota</taxon>
        <taxon>Metazoa</taxon>
        <taxon>Chordata</taxon>
        <taxon>Craniata</taxon>
        <taxon>Vertebrata</taxon>
        <taxon>Euteleostomi</taxon>
        <taxon>Actinopterygii</taxon>
        <taxon>Neopterygii</taxon>
        <taxon>Teleostei</taxon>
        <taxon>Neoteleostei</taxon>
        <taxon>Acanthomorphata</taxon>
        <taxon>Pelagiaria</taxon>
        <taxon>Scombriformes</taxon>
        <taxon>Scombridae</taxon>
        <taxon>Scomber</taxon>
    </lineage>
</organism>
<protein>
    <submittedName>
        <fullName evidence="3">Transmembrane protein 273-like</fullName>
    </submittedName>
</protein>
<dbReference type="InterPro" id="IPR029395">
    <property type="entry name" value="DUF4514"/>
</dbReference>
<reference evidence="3 4" key="1">
    <citation type="submission" date="2024-01" db="EMBL/GenBank/DDBJ databases">
        <authorList>
            <person name="Alioto T."/>
            <person name="Alioto T."/>
            <person name="Gomez Garrido J."/>
        </authorList>
    </citation>
    <scope>NUCLEOTIDE SEQUENCE [LARGE SCALE GENOMIC DNA]</scope>
</reference>
<accession>A0AAV1NQ85</accession>
<gene>
    <name evidence="3" type="ORF">FSCOSCO3_A032035</name>
</gene>
<dbReference type="Pfam" id="PF14986">
    <property type="entry name" value="DUF4514"/>
    <property type="match status" value="1"/>
</dbReference>
<keyword evidence="2" id="KW-0472">Membrane</keyword>
<feature type="transmembrane region" description="Helical" evidence="2">
    <location>
        <begin position="45"/>
        <end position="65"/>
    </location>
</feature>
<dbReference type="Proteomes" id="UP001314229">
    <property type="component" value="Unassembled WGS sequence"/>
</dbReference>
<feature type="region of interest" description="Disordered" evidence="1">
    <location>
        <begin position="80"/>
        <end position="101"/>
    </location>
</feature>
<proteinExistence type="predicted"/>